<feature type="transmembrane region" description="Helical" evidence="1">
    <location>
        <begin position="40"/>
        <end position="62"/>
    </location>
</feature>
<accession>A0A7Y6IRG1</accession>
<evidence type="ECO:0000256" key="1">
    <source>
        <dbReference type="SAM" id="Phobius"/>
    </source>
</evidence>
<organism evidence="2 3">
    <name type="scientific">Nonomuraea rhodomycinica</name>
    <dbReference type="NCBI Taxonomy" id="1712872"/>
    <lineage>
        <taxon>Bacteria</taxon>
        <taxon>Bacillati</taxon>
        <taxon>Actinomycetota</taxon>
        <taxon>Actinomycetes</taxon>
        <taxon>Streptosporangiales</taxon>
        <taxon>Streptosporangiaceae</taxon>
        <taxon>Nonomuraea</taxon>
    </lineage>
</organism>
<feature type="transmembrane region" description="Helical" evidence="1">
    <location>
        <begin position="68"/>
        <end position="88"/>
    </location>
</feature>
<protein>
    <submittedName>
        <fullName evidence="2">Uncharacterized protein</fullName>
    </submittedName>
</protein>
<gene>
    <name evidence="2" type="ORF">HT134_22420</name>
</gene>
<dbReference type="EMBL" id="JABWGO010000005">
    <property type="protein sequence ID" value="NUW42870.1"/>
    <property type="molecule type" value="Genomic_DNA"/>
</dbReference>
<evidence type="ECO:0000313" key="3">
    <source>
        <dbReference type="Proteomes" id="UP000546126"/>
    </source>
</evidence>
<comment type="caution">
    <text evidence="2">The sequence shown here is derived from an EMBL/GenBank/DDBJ whole genome shotgun (WGS) entry which is preliminary data.</text>
</comment>
<keyword evidence="1" id="KW-1133">Transmembrane helix</keyword>
<dbReference type="RefSeq" id="WP_175602406.1">
    <property type="nucleotide sequence ID" value="NZ_JABWGO010000005.1"/>
</dbReference>
<name>A0A7Y6IRG1_9ACTN</name>
<sequence>MPVTYGPEHCRPDLPVPLAPLPGVPGTVRRALAGPSPERAPAVTVAWALVTAALALAATFAPHPVFSAATWLAGAYVLARVVALPLLVRAQRRFEPAWLAAQTRVLRGHGFDVLRCTVGGRVCDLTRTGDVAALTRAAPGAEVVLEFGYRPAAGARVAVERVRRRRAELEVRYARFAPDSGRVRFPDGSYVIGAGGRVTAWSLAGRVVLTPAVAAPLLPDPAGAHA</sequence>
<keyword evidence="1" id="KW-0812">Transmembrane</keyword>
<keyword evidence="1" id="KW-0472">Membrane</keyword>
<dbReference type="AlphaFoldDB" id="A0A7Y6IRG1"/>
<proteinExistence type="predicted"/>
<dbReference type="Proteomes" id="UP000546126">
    <property type="component" value="Unassembled WGS sequence"/>
</dbReference>
<reference evidence="2 3" key="1">
    <citation type="submission" date="2020-06" db="EMBL/GenBank/DDBJ databases">
        <authorList>
            <person name="Chanama M."/>
        </authorList>
    </citation>
    <scope>NUCLEOTIDE SEQUENCE [LARGE SCALE GENOMIC DNA]</scope>
    <source>
        <strain evidence="2 3">TBRC6557</strain>
    </source>
</reference>
<keyword evidence="3" id="KW-1185">Reference proteome</keyword>
<evidence type="ECO:0000313" key="2">
    <source>
        <dbReference type="EMBL" id="NUW42870.1"/>
    </source>
</evidence>